<dbReference type="EMBL" id="AP012035">
    <property type="protein sequence ID" value="BAJ79619.1"/>
    <property type="molecule type" value="Genomic_DNA"/>
</dbReference>
<reference evidence="1 2" key="1">
    <citation type="submission" date="2010-12" db="EMBL/GenBank/DDBJ databases">
        <title>Whole genome sequence of Acidiphilium multivorum AIU301.</title>
        <authorList>
            <person name="Narita-Yamada S."/>
            <person name="Nakamura S."/>
            <person name="Ito N."/>
            <person name="Takarada H."/>
            <person name="Katano Y."/>
            <person name="Nakazawa H."/>
            <person name="Hosoyama A."/>
            <person name="Yamada R."/>
            <person name="Fujita N."/>
        </authorList>
    </citation>
    <scope>NUCLEOTIDE SEQUENCE [LARGE SCALE GENOMIC DNA]</scope>
    <source>
        <strain evidence="2">DSM 11245 / JCM 8867 / AIU301</strain>
    </source>
</reference>
<protein>
    <submittedName>
        <fullName evidence="1">Uncharacterized protein</fullName>
    </submittedName>
</protein>
<dbReference type="Proteomes" id="UP000007100">
    <property type="component" value="Chromosome"/>
</dbReference>
<dbReference type="OrthoDB" id="7283159at2"/>
<evidence type="ECO:0000313" key="2">
    <source>
        <dbReference type="Proteomes" id="UP000007100"/>
    </source>
</evidence>
<dbReference type="KEGG" id="amv:ACMV_02720"/>
<sequence>MRLRWVRGRDSLLTETGARAREWLGLDDAGNAVARVIHLDGPMTTARGRFHAVALDDEARLIRLLPRPPADGDWLALIGGRVVGRAAAPLAAVRHAEAALQ</sequence>
<dbReference type="AlphaFoldDB" id="F0J233"/>
<accession>F0J233</accession>
<name>F0J233_ACIMA</name>
<proteinExistence type="predicted"/>
<evidence type="ECO:0000313" key="1">
    <source>
        <dbReference type="EMBL" id="BAJ79619.1"/>
    </source>
</evidence>
<keyword evidence="2" id="KW-1185">Reference proteome</keyword>
<dbReference type="HOGENOM" id="CLU_2285273_0_0_5"/>
<organism evidence="1 2">
    <name type="scientific">Acidiphilium multivorum (strain DSM 11245 / JCM 8867 / NBRC 100883 / AIU 301)</name>
    <dbReference type="NCBI Taxonomy" id="926570"/>
    <lineage>
        <taxon>Bacteria</taxon>
        <taxon>Pseudomonadati</taxon>
        <taxon>Pseudomonadota</taxon>
        <taxon>Alphaproteobacteria</taxon>
        <taxon>Acetobacterales</taxon>
        <taxon>Acidocellaceae</taxon>
        <taxon>Acidiphilium</taxon>
    </lineage>
</organism>
<dbReference type="RefSeq" id="WP_013639272.1">
    <property type="nucleotide sequence ID" value="NC_015186.1"/>
</dbReference>
<gene>
    <name evidence="1" type="ordered locus">ACMV_02720</name>
</gene>